<dbReference type="AlphaFoldDB" id="A0A6L8MR57"/>
<name>A0A6L8MR57_9BURK</name>
<dbReference type="InterPro" id="IPR037401">
    <property type="entry name" value="SnoaL-like"/>
</dbReference>
<organism evidence="2 3">
    <name type="scientific">Duganella lactea</name>
    <dbReference type="NCBI Taxonomy" id="2692173"/>
    <lineage>
        <taxon>Bacteria</taxon>
        <taxon>Pseudomonadati</taxon>
        <taxon>Pseudomonadota</taxon>
        <taxon>Betaproteobacteria</taxon>
        <taxon>Burkholderiales</taxon>
        <taxon>Oxalobacteraceae</taxon>
        <taxon>Telluria group</taxon>
        <taxon>Duganella</taxon>
    </lineage>
</organism>
<dbReference type="PANTHER" id="PTHR41252:SF1">
    <property type="entry name" value="BLR2505 PROTEIN"/>
    <property type="match status" value="1"/>
</dbReference>
<dbReference type="Gene3D" id="3.10.450.50">
    <property type="match status" value="1"/>
</dbReference>
<dbReference type="InterPro" id="IPR032710">
    <property type="entry name" value="NTF2-like_dom_sf"/>
</dbReference>
<dbReference type="PANTHER" id="PTHR41252">
    <property type="entry name" value="BLR2505 PROTEIN"/>
    <property type="match status" value="1"/>
</dbReference>
<dbReference type="RefSeq" id="WP_161020948.1">
    <property type="nucleotide sequence ID" value="NZ_WWCP01000032.1"/>
</dbReference>
<evidence type="ECO:0000259" key="1">
    <source>
        <dbReference type="Pfam" id="PF12680"/>
    </source>
</evidence>
<evidence type="ECO:0000313" key="3">
    <source>
        <dbReference type="Proteomes" id="UP000474565"/>
    </source>
</evidence>
<dbReference type="SUPFAM" id="SSF54427">
    <property type="entry name" value="NTF2-like"/>
    <property type="match status" value="1"/>
</dbReference>
<gene>
    <name evidence="2" type="ORF">GTP44_21105</name>
</gene>
<proteinExistence type="predicted"/>
<evidence type="ECO:0000313" key="2">
    <source>
        <dbReference type="EMBL" id="MYM84438.1"/>
    </source>
</evidence>
<protein>
    <submittedName>
        <fullName evidence="2">DUF4440 domain-containing protein</fullName>
    </submittedName>
</protein>
<dbReference type="Proteomes" id="UP000474565">
    <property type="component" value="Unassembled WGS sequence"/>
</dbReference>
<dbReference type="Pfam" id="PF12680">
    <property type="entry name" value="SnoaL_2"/>
    <property type="match status" value="1"/>
</dbReference>
<reference evidence="2 3" key="1">
    <citation type="submission" date="2019-12" db="EMBL/GenBank/DDBJ databases">
        <title>Novel species isolated from a subtropical stream in China.</title>
        <authorList>
            <person name="Lu H."/>
        </authorList>
    </citation>
    <scope>NUCLEOTIDE SEQUENCE [LARGE SCALE GENOMIC DNA]</scope>
    <source>
        <strain evidence="2 3">FT50W</strain>
    </source>
</reference>
<feature type="domain" description="SnoaL-like" evidence="1">
    <location>
        <begin position="8"/>
        <end position="113"/>
    </location>
</feature>
<dbReference type="EMBL" id="WWCP01000032">
    <property type="protein sequence ID" value="MYM84438.1"/>
    <property type="molecule type" value="Genomic_DNA"/>
</dbReference>
<sequence>MKTKIDIVRSHYEASARGDIDAMMADVSPQVRWTEMAGFPCAGTWIGPQAVVENVFAVLGKEWIGYRFELQSLIDGGDHVVGVGTYHGIYRATAKAMQARVVHLWTLKEGQVVTFEQFTDTLLVNQAMRAERD</sequence>
<accession>A0A6L8MR57</accession>
<comment type="caution">
    <text evidence="2">The sequence shown here is derived from an EMBL/GenBank/DDBJ whole genome shotgun (WGS) entry which is preliminary data.</text>
</comment>